<dbReference type="OrthoDB" id="10253702at2759"/>
<evidence type="ECO:0000256" key="14">
    <source>
        <dbReference type="ARBA" id="ARBA00048154"/>
    </source>
</evidence>
<dbReference type="AlphaFoldDB" id="E3M435"/>
<proteinExistence type="inferred from homology"/>
<dbReference type="EMBL" id="DS268424">
    <property type="protein sequence ID" value="EFO91522.1"/>
    <property type="molecule type" value="Genomic_DNA"/>
</dbReference>
<keyword evidence="13 15" id="KW-0456">Lyase</keyword>
<dbReference type="CTD" id="9820822"/>
<dbReference type="PANTHER" id="PTHR10977">
    <property type="entry name" value="DIPHOSPHOMEVALONATE DECARBOXYLASE"/>
    <property type="match status" value="1"/>
</dbReference>
<dbReference type="Gene3D" id="3.30.70.890">
    <property type="entry name" value="GHMP kinase, C-terminal domain"/>
    <property type="match status" value="1"/>
</dbReference>
<dbReference type="KEGG" id="crq:GCK72_005846"/>
<dbReference type="GO" id="GO:0004163">
    <property type="term" value="F:diphosphomevalonate decarboxylase activity"/>
    <property type="evidence" value="ECO:0007669"/>
    <property type="project" value="UniProtKB-UniRule"/>
</dbReference>
<dbReference type="GO" id="GO:0005829">
    <property type="term" value="C:cytosol"/>
    <property type="evidence" value="ECO:0007669"/>
    <property type="project" value="InterPro"/>
</dbReference>
<evidence type="ECO:0000313" key="20">
    <source>
        <dbReference type="Proteomes" id="UP000008281"/>
    </source>
</evidence>
<dbReference type="InterPro" id="IPR053859">
    <property type="entry name" value="MVD-like_N"/>
</dbReference>
<evidence type="ECO:0000256" key="13">
    <source>
        <dbReference type="ARBA" id="ARBA00023239"/>
    </source>
</evidence>
<dbReference type="NCBIfam" id="TIGR01240">
    <property type="entry name" value="mevDPdecarb"/>
    <property type="match status" value="1"/>
</dbReference>
<evidence type="ECO:0000256" key="5">
    <source>
        <dbReference type="ARBA" id="ARBA00022516"/>
    </source>
</evidence>
<dbReference type="GeneID" id="9820822"/>
<dbReference type="GO" id="GO:0006695">
    <property type="term" value="P:cholesterol biosynthetic process"/>
    <property type="evidence" value="ECO:0007669"/>
    <property type="project" value="UniProtKB-UniPathway"/>
</dbReference>
<comment type="pathway">
    <text evidence="16">Steroid biosynthesis; cholesterol biosynthesis.</text>
</comment>
<evidence type="ECO:0000313" key="19">
    <source>
        <dbReference type="EMBL" id="EFO91522.1"/>
    </source>
</evidence>
<accession>E3M435</accession>
<dbReference type="InterPro" id="IPR005935">
    <property type="entry name" value="Mev_decarb"/>
</dbReference>
<dbReference type="Gene3D" id="3.30.230.10">
    <property type="match status" value="1"/>
</dbReference>
<evidence type="ECO:0000256" key="4">
    <source>
        <dbReference type="ARBA" id="ARBA00019335"/>
    </source>
</evidence>
<keyword evidence="11 16" id="KW-1207">Sterol metabolism</keyword>
<evidence type="ECO:0000256" key="7">
    <source>
        <dbReference type="ARBA" id="ARBA00022840"/>
    </source>
</evidence>
<keyword evidence="5 16" id="KW-0444">Lipid biosynthesis</keyword>
<keyword evidence="12 16" id="KW-0753">Steroid metabolism</keyword>
<dbReference type="PIRSF" id="PIRSF015950">
    <property type="entry name" value="Mev_P_decrbx"/>
    <property type="match status" value="1"/>
</dbReference>
<keyword evidence="7 15" id="KW-0067">ATP-binding</keyword>
<dbReference type="OMA" id="LTLHAMM"/>
<dbReference type="Pfam" id="PF22700">
    <property type="entry name" value="MVD-like_N"/>
    <property type="match status" value="1"/>
</dbReference>
<dbReference type="SUPFAM" id="SSF55060">
    <property type="entry name" value="GHMP Kinase, C-terminal domain"/>
    <property type="match status" value="1"/>
</dbReference>
<dbReference type="InterPro" id="IPR020568">
    <property type="entry name" value="Ribosomal_Su5_D2-typ_SF"/>
</dbReference>
<dbReference type="EC" id="4.1.1.33" evidence="3 15"/>
<dbReference type="GO" id="GO:0019287">
    <property type="term" value="P:isopentenyl diphosphate biosynthetic process, mevalonate pathway"/>
    <property type="evidence" value="ECO:0007669"/>
    <property type="project" value="UniProtKB-UniRule"/>
</dbReference>
<comment type="similarity">
    <text evidence="2 15 16">Belongs to the diphosphomevalonate decarboxylase family.</text>
</comment>
<evidence type="ECO:0000259" key="17">
    <source>
        <dbReference type="Pfam" id="PF18376"/>
    </source>
</evidence>
<dbReference type="FunFam" id="3.30.230.10:FF:000072">
    <property type="entry name" value="Diphosphomevalonate decarboxylase"/>
    <property type="match status" value="1"/>
</dbReference>
<dbReference type="Proteomes" id="UP000008281">
    <property type="component" value="Unassembled WGS sequence"/>
</dbReference>
<keyword evidence="10 15" id="KW-0443">Lipid metabolism</keyword>
<dbReference type="InterPro" id="IPR029765">
    <property type="entry name" value="Mev_diP_decarb"/>
</dbReference>
<name>E3M435_CAERE</name>
<organism evidence="20">
    <name type="scientific">Caenorhabditis remanei</name>
    <name type="common">Caenorhabditis vulgaris</name>
    <dbReference type="NCBI Taxonomy" id="31234"/>
    <lineage>
        <taxon>Eukaryota</taxon>
        <taxon>Metazoa</taxon>
        <taxon>Ecdysozoa</taxon>
        <taxon>Nematoda</taxon>
        <taxon>Chromadorea</taxon>
        <taxon>Rhabditida</taxon>
        <taxon>Rhabditina</taxon>
        <taxon>Rhabditomorpha</taxon>
        <taxon>Rhabditoidea</taxon>
        <taxon>Rhabditidae</taxon>
        <taxon>Peloderinae</taxon>
        <taxon>Caenorhabditis</taxon>
    </lineage>
</organism>
<comment type="function">
    <text evidence="1 16">Catalyzes the ATP dependent decarboxylation of (R)-5-diphosphomevalonate to form isopentenyl diphosphate (IPP). Functions in the mevalonate (MVA) pathway leading to isopentenyl diphosphate (IPP), a key precursor for the biosynthesis of isoprenoids and sterol synthesis.</text>
</comment>
<dbReference type="FunCoup" id="E3M435">
    <property type="interactions" value="1502"/>
</dbReference>
<keyword evidence="16" id="KW-0152">Cholesterol biosynthesis</keyword>
<keyword evidence="20" id="KW-1185">Reference proteome</keyword>
<dbReference type="FunFam" id="3.30.70.890:FF:000015">
    <property type="entry name" value="Diphosphomevalonate decarboxylase"/>
    <property type="match status" value="1"/>
</dbReference>
<evidence type="ECO:0000256" key="1">
    <source>
        <dbReference type="ARBA" id="ARBA00003812"/>
    </source>
</evidence>
<evidence type="ECO:0000256" key="16">
    <source>
        <dbReference type="RuleBase" id="RU363086"/>
    </source>
</evidence>
<keyword evidence="6 15" id="KW-0547">Nucleotide-binding</keyword>
<feature type="domain" description="Diphosphomevalonate decarboxylase-like N-terminal" evidence="18">
    <location>
        <begin position="16"/>
        <end position="183"/>
    </location>
</feature>
<comment type="catalytic activity">
    <reaction evidence="14 15 16">
        <text>(R)-5-diphosphomevalonate + ATP = isopentenyl diphosphate + ADP + phosphate + CO2</text>
        <dbReference type="Rhea" id="RHEA:23732"/>
        <dbReference type="ChEBI" id="CHEBI:16526"/>
        <dbReference type="ChEBI" id="CHEBI:30616"/>
        <dbReference type="ChEBI" id="CHEBI:43474"/>
        <dbReference type="ChEBI" id="CHEBI:57557"/>
        <dbReference type="ChEBI" id="CHEBI:128769"/>
        <dbReference type="ChEBI" id="CHEBI:456216"/>
        <dbReference type="EC" id="4.1.1.33"/>
    </reaction>
</comment>
<keyword evidence="9 16" id="KW-0756">Sterol biosynthesis</keyword>
<keyword evidence="8 16" id="KW-0752">Steroid biosynthesis</keyword>
<evidence type="ECO:0000259" key="18">
    <source>
        <dbReference type="Pfam" id="PF22700"/>
    </source>
</evidence>
<evidence type="ECO:0000256" key="8">
    <source>
        <dbReference type="ARBA" id="ARBA00022955"/>
    </source>
</evidence>
<dbReference type="HOGENOM" id="CLU_040369_4_2_1"/>
<feature type="domain" description="Mvd1 C-terminal" evidence="17">
    <location>
        <begin position="196"/>
        <end position="373"/>
    </location>
</feature>
<protein>
    <recommendedName>
        <fullName evidence="4 15">Diphosphomevalonate decarboxylase</fullName>
        <ecNumber evidence="3 15">4.1.1.33</ecNumber>
    </recommendedName>
</protein>
<evidence type="ECO:0000256" key="3">
    <source>
        <dbReference type="ARBA" id="ARBA00012296"/>
    </source>
</evidence>
<sequence>MSQNESGISEVTVEVPMNIALVKYWGKRDEKLILPLNDSISLTVDKLTARTTIRMIQGVGKHTVEINDEKVELSSNKRYQTVFDEALRLQRKRKEDSNGNENRSVSHHFEVISTTNFPVAAGLASSAAGFAAIALAIQQLLNLDDIQANRLARIGSGSACRSMSGGLVHWKKGEKDDGSDCVAVKTKDDNWTDLYCVILVFNDGRKKVGSSEGMRWTRETSTLLKHRIEKVVPERIDLIKKAYATRNFEDLARVIMADSNQFHAVCLDTIPPIRYLNESSWQLIETVEKFNQPEIKAAYTFDAGPNACVIVQKKDVSKFINALIRDIQINTDDLETLPEEFRSIEYQKDDRTENNFVCSKLVVSSMGSGPEICTPSKNLELI</sequence>
<gene>
    <name evidence="19" type="ORF">CRE_11683</name>
</gene>
<evidence type="ECO:0000256" key="6">
    <source>
        <dbReference type="ARBA" id="ARBA00022741"/>
    </source>
</evidence>
<evidence type="ECO:0000256" key="15">
    <source>
        <dbReference type="PIRNR" id="PIRNR015950"/>
    </source>
</evidence>
<dbReference type="UniPathway" id="UPA00063"/>
<keyword evidence="16" id="KW-0153">Cholesterol metabolism</keyword>
<dbReference type="GO" id="GO:0005524">
    <property type="term" value="F:ATP binding"/>
    <property type="evidence" value="ECO:0007669"/>
    <property type="project" value="UniProtKB-UniRule"/>
</dbReference>
<evidence type="ECO:0000256" key="2">
    <source>
        <dbReference type="ARBA" id="ARBA00008831"/>
    </source>
</evidence>
<dbReference type="PANTHER" id="PTHR10977:SF3">
    <property type="entry name" value="DIPHOSPHOMEVALONATE DECARBOXYLASE"/>
    <property type="match status" value="1"/>
</dbReference>
<evidence type="ECO:0000256" key="12">
    <source>
        <dbReference type="ARBA" id="ARBA00023221"/>
    </source>
</evidence>
<dbReference type="eggNOG" id="KOG2833">
    <property type="taxonomic scope" value="Eukaryota"/>
</dbReference>
<dbReference type="InterPro" id="IPR014721">
    <property type="entry name" value="Ribsml_uS5_D2-typ_fold_subgr"/>
</dbReference>
<dbReference type="InterPro" id="IPR036554">
    <property type="entry name" value="GHMP_kinase_C_sf"/>
</dbReference>
<reference evidence="19" key="1">
    <citation type="submission" date="2007-07" db="EMBL/GenBank/DDBJ databases">
        <title>PCAP assembly of the Caenorhabditis remanei genome.</title>
        <authorList>
            <consortium name="The Caenorhabditis remanei Sequencing Consortium"/>
            <person name="Wilson R.K."/>
        </authorList>
    </citation>
    <scope>NUCLEOTIDE SEQUENCE [LARGE SCALE GENOMIC DNA]</scope>
    <source>
        <strain evidence="19">PB4641</strain>
    </source>
</reference>
<evidence type="ECO:0000256" key="9">
    <source>
        <dbReference type="ARBA" id="ARBA00023011"/>
    </source>
</evidence>
<evidence type="ECO:0000256" key="10">
    <source>
        <dbReference type="ARBA" id="ARBA00023098"/>
    </source>
</evidence>
<evidence type="ECO:0000256" key="11">
    <source>
        <dbReference type="ARBA" id="ARBA00023166"/>
    </source>
</evidence>
<dbReference type="InterPro" id="IPR041431">
    <property type="entry name" value="Mvd1_C"/>
</dbReference>
<dbReference type="STRING" id="31234.E3M435"/>
<dbReference type="SUPFAM" id="SSF54211">
    <property type="entry name" value="Ribosomal protein S5 domain 2-like"/>
    <property type="match status" value="1"/>
</dbReference>
<dbReference type="RefSeq" id="XP_003109013.2">
    <property type="nucleotide sequence ID" value="XM_003108965.2"/>
</dbReference>
<dbReference type="Pfam" id="PF18376">
    <property type="entry name" value="MDD_C"/>
    <property type="match status" value="1"/>
</dbReference>